<evidence type="ECO:0000313" key="2">
    <source>
        <dbReference type="EMBL" id="KAF2672803.1"/>
    </source>
</evidence>
<dbReference type="InterPro" id="IPR014807">
    <property type="entry name" value="Coa1"/>
</dbReference>
<feature type="transmembrane region" description="Helical" evidence="1">
    <location>
        <begin position="20"/>
        <end position="40"/>
    </location>
</feature>
<dbReference type="EMBL" id="MU004231">
    <property type="protein sequence ID" value="KAF2672803.1"/>
    <property type="molecule type" value="Genomic_DNA"/>
</dbReference>
<dbReference type="GO" id="GO:0033617">
    <property type="term" value="P:mitochondrial respiratory chain complex IV assembly"/>
    <property type="evidence" value="ECO:0007669"/>
    <property type="project" value="InterPro"/>
</dbReference>
<keyword evidence="1" id="KW-0472">Membrane</keyword>
<dbReference type="AlphaFoldDB" id="A0A6A6UMW3"/>
<keyword evidence="1" id="KW-1133">Transmembrane helix</keyword>
<organism evidence="2 3">
    <name type="scientific">Microthyrium microscopicum</name>
    <dbReference type="NCBI Taxonomy" id="703497"/>
    <lineage>
        <taxon>Eukaryota</taxon>
        <taxon>Fungi</taxon>
        <taxon>Dikarya</taxon>
        <taxon>Ascomycota</taxon>
        <taxon>Pezizomycotina</taxon>
        <taxon>Dothideomycetes</taxon>
        <taxon>Dothideomycetes incertae sedis</taxon>
        <taxon>Microthyriales</taxon>
        <taxon>Microthyriaceae</taxon>
        <taxon>Microthyrium</taxon>
    </lineage>
</organism>
<dbReference type="GO" id="GO:0005743">
    <property type="term" value="C:mitochondrial inner membrane"/>
    <property type="evidence" value="ECO:0007669"/>
    <property type="project" value="TreeGrafter"/>
</dbReference>
<keyword evidence="3" id="KW-1185">Reference proteome</keyword>
<reference evidence="2" key="1">
    <citation type="journal article" date="2020" name="Stud. Mycol.">
        <title>101 Dothideomycetes genomes: a test case for predicting lifestyles and emergence of pathogens.</title>
        <authorList>
            <person name="Haridas S."/>
            <person name="Albert R."/>
            <person name="Binder M."/>
            <person name="Bloem J."/>
            <person name="Labutti K."/>
            <person name="Salamov A."/>
            <person name="Andreopoulos B."/>
            <person name="Baker S."/>
            <person name="Barry K."/>
            <person name="Bills G."/>
            <person name="Bluhm B."/>
            <person name="Cannon C."/>
            <person name="Castanera R."/>
            <person name="Culley D."/>
            <person name="Daum C."/>
            <person name="Ezra D."/>
            <person name="Gonzalez J."/>
            <person name="Henrissat B."/>
            <person name="Kuo A."/>
            <person name="Liang C."/>
            <person name="Lipzen A."/>
            <person name="Lutzoni F."/>
            <person name="Magnuson J."/>
            <person name="Mondo S."/>
            <person name="Nolan M."/>
            <person name="Ohm R."/>
            <person name="Pangilinan J."/>
            <person name="Park H.-J."/>
            <person name="Ramirez L."/>
            <person name="Alfaro M."/>
            <person name="Sun H."/>
            <person name="Tritt A."/>
            <person name="Yoshinaga Y."/>
            <person name="Zwiers L.-H."/>
            <person name="Turgeon B."/>
            <person name="Goodwin S."/>
            <person name="Spatafora J."/>
            <person name="Crous P."/>
            <person name="Grigoriev I."/>
        </authorList>
    </citation>
    <scope>NUCLEOTIDE SEQUENCE</scope>
    <source>
        <strain evidence="2">CBS 115976</strain>
    </source>
</reference>
<accession>A0A6A6UMW3</accession>
<name>A0A6A6UMW3_9PEZI</name>
<evidence type="ECO:0000313" key="3">
    <source>
        <dbReference type="Proteomes" id="UP000799302"/>
    </source>
</evidence>
<evidence type="ECO:0000256" key="1">
    <source>
        <dbReference type="SAM" id="Phobius"/>
    </source>
</evidence>
<dbReference type="Proteomes" id="UP000799302">
    <property type="component" value="Unassembled WGS sequence"/>
</dbReference>
<proteinExistence type="predicted"/>
<dbReference type="Pfam" id="PF08695">
    <property type="entry name" value="Coa1"/>
    <property type="match status" value="1"/>
</dbReference>
<sequence>MTRRSDRDLPPLSRINNPYYTWRHLPIVLVIVSAAAFGIFNYQKINHSVVNSCLYALRVHPLAREKLGDEIYFRDRIPWIWGSIDSLHGEVDVTFGVKGKSGKGVMRFRCVRSRGDEFFHTEVWTLNTEDGRAYDLMEAESDPMEGVASIG</sequence>
<keyword evidence="1" id="KW-0812">Transmembrane</keyword>
<dbReference type="InterPro" id="IPR042432">
    <property type="entry name" value="Coa1_fungi"/>
</dbReference>
<gene>
    <name evidence="2" type="ORF">BT63DRAFT_421014</name>
</gene>
<protein>
    <submittedName>
        <fullName evidence="2">Cytochrome oxidase complex assembly protein</fullName>
    </submittedName>
</protein>
<dbReference type="PANTHER" id="PTHR28523:SF1">
    <property type="entry name" value="CYTOCHROME C OXIDASE ASSEMBLY FACTOR 1"/>
    <property type="match status" value="1"/>
</dbReference>
<dbReference type="PANTHER" id="PTHR28523">
    <property type="entry name" value="CYTOCHROME C OXIDASE ASSEMBLY FACTOR 1"/>
    <property type="match status" value="1"/>
</dbReference>
<dbReference type="OrthoDB" id="2100652at2759"/>